<evidence type="ECO:0000313" key="1">
    <source>
        <dbReference type="EMBL" id="SAK58071.1"/>
    </source>
</evidence>
<dbReference type="EMBL" id="FCOB02000007">
    <property type="protein sequence ID" value="SAK58071.1"/>
    <property type="molecule type" value="Genomic_DNA"/>
</dbReference>
<name>A0A158AJJ2_9BURK</name>
<protein>
    <recommendedName>
        <fullName evidence="3">Ribosomal protein S14</fullName>
    </recommendedName>
</protein>
<reference evidence="1" key="1">
    <citation type="submission" date="2016-01" db="EMBL/GenBank/DDBJ databases">
        <authorList>
            <person name="Peeters C."/>
        </authorList>
    </citation>
    <scope>NUCLEOTIDE SEQUENCE [LARGE SCALE GENOMIC DNA]</scope>
    <source>
        <strain evidence="1">LMG 29326</strain>
    </source>
</reference>
<gene>
    <name evidence="1" type="ORF">AWB83_01955</name>
</gene>
<comment type="caution">
    <text evidence="1">The sequence shown here is derived from an EMBL/GenBank/DDBJ whole genome shotgun (WGS) entry which is preliminary data.</text>
</comment>
<dbReference type="RefSeq" id="WP_087044708.1">
    <property type="nucleotide sequence ID" value="NZ_FCOB02000007.1"/>
</dbReference>
<dbReference type="InterPro" id="IPR021769">
    <property type="entry name" value="DUF3331"/>
</dbReference>
<evidence type="ECO:0000313" key="2">
    <source>
        <dbReference type="Proteomes" id="UP000054978"/>
    </source>
</evidence>
<accession>A0A158AJJ2</accession>
<dbReference type="AlphaFoldDB" id="A0A158AJJ2"/>
<evidence type="ECO:0008006" key="3">
    <source>
        <dbReference type="Google" id="ProtNLM"/>
    </source>
</evidence>
<proteinExistence type="predicted"/>
<keyword evidence="2" id="KW-1185">Reference proteome</keyword>
<dbReference type="Pfam" id="PF11811">
    <property type="entry name" value="DUF3331"/>
    <property type="match status" value="1"/>
</dbReference>
<organism evidence="1 2">
    <name type="scientific">Caballeronia ptereochthonis</name>
    <dbReference type="NCBI Taxonomy" id="1777144"/>
    <lineage>
        <taxon>Bacteria</taxon>
        <taxon>Pseudomonadati</taxon>
        <taxon>Pseudomonadota</taxon>
        <taxon>Betaproteobacteria</taxon>
        <taxon>Burkholderiales</taxon>
        <taxon>Burkholderiaceae</taxon>
        <taxon>Caballeronia</taxon>
    </lineage>
</organism>
<dbReference type="Proteomes" id="UP000054978">
    <property type="component" value="Unassembled WGS sequence"/>
</dbReference>
<dbReference type="OrthoDB" id="9152922at2"/>
<sequence length="126" mass="13997">MNCAADAWSVTVARLEDPLSSRLAELVLHRCYALRTEGGTDSLAVRVLDKPTEQTLIVSWGDARFGRHGYQIWRTVVAQRRGTCVVTGRQIKAGETVYKPRKAKQRMVNADAMICAGILDNEPIEP</sequence>